<organism evidence="2 3">
    <name type="scientific">Stephania cephalantha</name>
    <dbReference type="NCBI Taxonomy" id="152367"/>
    <lineage>
        <taxon>Eukaryota</taxon>
        <taxon>Viridiplantae</taxon>
        <taxon>Streptophyta</taxon>
        <taxon>Embryophyta</taxon>
        <taxon>Tracheophyta</taxon>
        <taxon>Spermatophyta</taxon>
        <taxon>Magnoliopsida</taxon>
        <taxon>Ranunculales</taxon>
        <taxon>Menispermaceae</taxon>
        <taxon>Menispermoideae</taxon>
        <taxon>Cissampelideae</taxon>
        <taxon>Stephania</taxon>
    </lineage>
</organism>
<dbReference type="EMBL" id="JBBNAG010000004">
    <property type="protein sequence ID" value="KAK9139716.1"/>
    <property type="molecule type" value="Genomic_DNA"/>
</dbReference>
<feature type="region of interest" description="Disordered" evidence="1">
    <location>
        <begin position="70"/>
        <end position="148"/>
    </location>
</feature>
<evidence type="ECO:0000256" key="1">
    <source>
        <dbReference type="SAM" id="MobiDB-lite"/>
    </source>
</evidence>
<dbReference type="AlphaFoldDB" id="A0AAP0JT40"/>
<accession>A0AAP0JT40</accession>
<dbReference type="Proteomes" id="UP001419268">
    <property type="component" value="Unassembled WGS sequence"/>
</dbReference>
<evidence type="ECO:0000313" key="3">
    <source>
        <dbReference type="Proteomes" id="UP001419268"/>
    </source>
</evidence>
<keyword evidence="3" id="KW-1185">Reference proteome</keyword>
<name>A0AAP0JT40_9MAGN</name>
<sequence>MAVIAQGKTTSTARADGQRPKKMATRFATTTITKGRKTARAPQDGRRRTVAGTAAPASEQWRVHICMAAPAKKAKRASATRPVSSVTTDEATQRALSNAQLDSATRRANGSGGDATRLPARTRRRRPCSVAGDDDRRVSNAAANSMLQ</sequence>
<feature type="compositionally biased region" description="Polar residues" evidence="1">
    <location>
        <begin position="81"/>
        <end position="108"/>
    </location>
</feature>
<feature type="region of interest" description="Disordered" evidence="1">
    <location>
        <begin position="1"/>
        <end position="56"/>
    </location>
</feature>
<protein>
    <submittedName>
        <fullName evidence="2">Uncharacterized protein</fullName>
    </submittedName>
</protein>
<gene>
    <name evidence="2" type="ORF">Scep_009397</name>
</gene>
<comment type="caution">
    <text evidence="2">The sequence shown here is derived from an EMBL/GenBank/DDBJ whole genome shotgun (WGS) entry which is preliminary data.</text>
</comment>
<reference evidence="2 3" key="1">
    <citation type="submission" date="2024-01" db="EMBL/GenBank/DDBJ databases">
        <title>Genome assemblies of Stephania.</title>
        <authorList>
            <person name="Yang L."/>
        </authorList>
    </citation>
    <scope>NUCLEOTIDE SEQUENCE [LARGE SCALE GENOMIC DNA]</scope>
    <source>
        <strain evidence="2">JXDWG</strain>
        <tissue evidence="2">Leaf</tissue>
    </source>
</reference>
<evidence type="ECO:0000313" key="2">
    <source>
        <dbReference type="EMBL" id="KAK9139716.1"/>
    </source>
</evidence>
<proteinExistence type="predicted"/>